<evidence type="ECO:0000313" key="2">
    <source>
        <dbReference type="EMBL" id="KFP83052.1"/>
    </source>
</evidence>
<proteinExistence type="predicted"/>
<evidence type="ECO:0000313" key="3">
    <source>
        <dbReference type="Proteomes" id="UP000054244"/>
    </source>
</evidence>
<dbReference type="EMBL" id="KL374847">
    <property type="protein sequence ID" value="KFP83052.1"/>
    <property type="molecule type" value="Genomic_DNA"/>
</dbReference>
<feature type="compositionally biased region" description="Basic and acidic residues" evidence="1">
    <location>
        <begin position="105"/>
        <end position="119"/>
    </location>
</feature>
<feature type="compositionally biased region" description="Basic and acidic residues" evidence="1">
    <location>
        <begin position="78"/>
        <end position="94"/>
    </location>
</feature>
<feature type="compositionally biased region" description="Basic and acidic residues" evidence="1">
    <location>
        <begin position="45"/>
        <end position="54"/>
    </location>
</feature>
<organism evidence="2 3">
    <name type="scientific">Apaloderma vittatum</name>
    <name type="common">Bar-tailed trogon</name>
    <dbReference type="NCBI Taxonomy" id="57397"/>
    <lineage>
        <taxon>Eukaryota</taxon>
        <taxon>Metazoa</taxon>
        <taxon>Chordata</taxon>
        <taxon>Craniata</taxon>
        <taxon>Vertebrata</taxon>
        <taxon>Euteleostomi</taxon>
        <taxon>Archelosauria</taxon>
        <taxon>Archosauria</taxon>
        <taxon>Dinosauria</taxon>
        <taxon>Saurischia</taxon>
        <taxon>Theropoda</taxon>
        <taxon>Coelurosauria</taxon>
        <taxon>Aves</taxon>
        <taxon>Neognathae</taxon>
        <taxon>Neoaves</taxon>
        <taxon>Telluraves</taxon>
        <taxon>Coraciimorphae</taxon>
        <taxon>Trogoniformes</taxon>
        <taxon>Trogonidae</taxon>
        <taxon>Apaloderma</taxon>
    </lineage>
</organism>
<feature type="region of interest" description="Disordered" evidence="1">
    <location>
        <begin position="45"/>
        <end position="144"/>
    </location>
</feature>
<dbReference type="AlphaFoldDB" id="A0A091N283"/>
<protein>
    <submittedName>
        <fullName evidence="2">Uncharacterized protein</fullName>
    </submittedName>
</protein>
<gene>
    <name evidence="2" type="ORF">N311_07805</name>
</gene>
<accession>A0A091N283</accession>
<keyword evidence="3" id="KW-1185">Reference proteome</keyword>
<feature type="compositionally biased region" description="Polar residues" evidence="1">
    <location>
        <begin position="129"/>
        <end position="144"/>
    </location>
</feature>
<name>A0A091N283_APAVI</name>
<dbReference type="Proteomes" id="UP000054244">
    <property type="component" value="Unassembled WGS sequence"/>
</dbReference>
<evidence type="ECO:0000256" key="1">
    <source>
        <dbReference type="SAM" id="MobiDB-lite"/>
    </source>
</evidence>
<sequence length="144" mass="16012">VKEVEIQRKVEKLQQSGLVKTGTLAVSAEIHATAENTTLTIVTHPEDVSREGARLQKSMLEQNASEDSTKDPLQPPILREREVVQIMDIPDHHTNQHTSQQTCRESQEGRHHLPVEDGKPQNWEDGSYQDGTSGDSPQSQNSVA</sequence>
<feature type="non-terminal residue" evidence="2">
    <location>
        <position position="1"/>
    </location>
</feature>
<reference evidence="2 3" key="1">
    <citation type="submission" date="2014-04" db="EMBL/GenBank/DDBJ databases">
        <title>Genome evolution of avian class.</title>
        <authorList>
            <person name="Zhang G."/>
            <person name="Li C."/>
        </authorList>
    </citation>
    <scope>NUCLEOTIDE SEQUENCE [LARGE SCALE GENOMIC DNA]</scope>
    <source>
        <strain evidence="2">BGI_N311</strain>
    </source>
</reference>
<feature type="non-terminal residue" evidence="2">
    <location>
        <position position="144"/>
    </location>
</feature>